<dbReference type="Pfam" id="PF00294">
    <property type="entry name" value="PfkB"/>
    <property type="match status" value="1"/>
</dbReference>
<dbReference type="OrthoDB" id="198885at2759"/>
<proteinExistence type="inferred from homology"/>
<dbReference type="PANTHER" id="PTHR42909">
    <property type="entry name" value="ZGC:136858"/>
    <property type="match status" value="1"/>
</dbReference>
<keyword evidence="3" id="KW-0418">Kinase</keyword>
<evidence type="ECO:0000256" key="2">
    <source>
        <dbReference type="ARBA" id="ARBA00022723"/>
    </source>
</evidence>
<evidence type="ECO:0000256" key="3">
    <source>
        <dbReference type="ARBA" id="ARBA00022777"/>
    </source>
</evidence>
<keyword evidence="2" id="KW-0479">Metal-binding</keyword>
<dbReference type="GO" id="GO:0016798">
    <property type="term" value="F:hydrolase activity, acting on glycosyl bonds"/>
    <property type="evidence" value="ECO:0007669"/>
    <property type="project" value="UniProtKB-KW"/>
</dbReference>
<dbReference type="PROSITE" id="PS00583">
    <property type="entry name" value="PFKB_KINASES_1"/>
    <property type="match status" value="1"/>
</dbReference>
<evidence type="ECO:0000313" key="9">
    <source>
        <dbReference type="EMBL" id="KAG5422279.1"/>
    </source>
</evidence>
<evidence type="ECO:0000256" key="1">
    <source>
        <dbReference type="ARBA" id="ARBA00022679"/>
    </source>
</evidence>
<dbReference type="AlphaFoldDB" id="A0A8H7ZKR0"/>
<evidence type="ECO:0000256" key="4">
    <source>
        <dbReference type="ARBA" id="ARBA00022801"/>
    </source>
</evidence>
<dbReference type="RefSeq" id="XP_067551395.1">
    <property type="nucleotide sequence ID" value="XM_067690112.1"/>
</dbReference>
<dbReference type="Proteomes" id="UP000669133">
    <property type="component" value="Unassembled WGS sequence"/>
</dbReference>
<reference evidence="9 10" key="1">
    <citation type="submission" date="2020-12" db="EMBL/GenBank/DDBJ databases">
        <title>Effect of drift, selection, and recombination on the evolution of hybrid genomes in Candida yeast pathogens.</title>
        <authorList>
            <person name="Mixao V."/>
            <person name="Ksiezopolska E."/>
            <person name="Saus E."/>
            <person name="Boekhout T."/>
            <person name="Gacser A."/>
            <person name="Gabaldon T."/>
        </authorList>
    </citation>
    <scope>NUCLEOTIDE SEQUENCE [LARGE SCALE GENOMIC DNA]</scope>
    <source>
        <strain evidence="9 10">BP57</strain>
    </source>
</reference>
<dbReference type="InterPro" id="IPR002173">
    <property type="entry name" value="Carboh/pur_kinase_PfkB_CS"/>
</dbReference>
<dbReference type="InterPro" id="IPR007342">
    <property type="entry name" value="PsuG"/>
</dbReference>
<keyword evidence="7" id="KW-0326">Glycosidase</keyword>
<dbReference type="GeneID" id="93650003"/>
<evidence type="ECO:0000259" key="8">
    <source>
        <dbReference type="Pfam" id="PF00294"/>
    </source>
</evidence>
<keyword evidence="1" id="KW-0808">Transferase</keyword>
<dbReference type="SUPFAM" id="SSF110581">
    <property type="entry name" value="Indigoidine synthase A-like"/>
    <property type="match status" value="1"/>
</dbReference>
<feature type="domain" description="Carbohydrate kinase PfkB" evidence="8">
    <location>
        <begin position="348"/>
        <end position="427"/>
    </location>
</feature>
<dbReference type="SUPFAM" id="SSF53613">
    <property type="entry name" value="Ribokinase-like"/>
    <property type="match status" value="1"/>
</dbReference>
<sequence>MKNILQLSKEVKNALNLRKPIVSFESTIISHGLPYPQNLEMARSVEEILRDHKVTPATCAFINGTPHVGLSTSQIQQFAESPRNAITKVSRRDIGYVMANKLNGGTTIASTMILSHLAGIKFFATGGLGGVHRDAPGGQFSMDVSADLTELGRTPVSVICAGPKSILDIERTLEFLETQGVYVGTYNEDRKLASELKIPGFYCRESSVASPFGFDSLANAAEIVYNQQLMGLQSGNVFCIPPPRETALDSNFINEIIDKANKKARVQGVSGKQLTPFLLSEIARETQGKSVDCNISLVKNNARAAAIIANEYYKLENGKLGGEKVPLEKVTHQPMQHSVHKDGSSVNLLVVGSVALNTISTITTQTKLKDSNIGKITNSIGGVGYNMALASSYVSNTTKFISRVGDDVAGETISRQIEEKGIIKSNLTRGLGSSAQYSCVHDSKGDLIVACADMSIIEDSEFAQSVIDEINQTQPKLVLMDCNLSPESIGNIIEHFQRQTTSPGFIIEPTSYIKAQRLSKVKWNTFPHNRVKLVTPTIQELNTMYESMEKSQLFDLDHWFPVLDAMNIDASMRESLTKLDASLYSRGVFQQAFYLLPFFQNILVKLGDRGVMLISLVINHKDLKSIPTTSTYKPTATITNDVSSKLGIVVEYFDIPQQNRNLSVVNVTGAGDTMVGYLAAKLASSYGSTSDMDLNWLDCEVKSCEQVWKKWEDVYKSQLASGLTLMSESSVSEEISIL</sequence>
<evidence type="ECO:0000256" key="6">
    <source>
        <dbReference type="ARBA" id="ARBA00023239"/>
    </source>
</evidence>
<organism evidence="9 10">
    <name type="scientific">Candida metapsilosis</name>
    <dbReference type="NCBI Taxonomy" id="273372"/>
    <lineage>
        <taxon>Eukaryota</taxon>
        <taxon>Fungi</taxon>
        <taxon>Dikarya</taxon>
        <taxon>Ascomycota</taxon>
        <taxon>Saccharomycotina</taxon>
        <taxon>Pichiomycetes</taxon>
        <taxon>Debaryomycetaceae</taxon>
        <taxon>Candida/Lodderomyces clade</taxon>
        <taxon>Candida</taxon>
    </lineage>
</organism>
<keyword evidence="4" id="KW-0378">Hydrolase</keyword>
<dbReference type="InterPro" id="IPR029056">
    <property type="entry name" value="Ribokinase-like"/>
</dbReference>
<dbReference type="GO" id="GO:0004730">
    <property type="term" value="F:pseudouridylate synthase activity"/>
    <property type="evidence" value="ECO:0007669"/>
    <property type="project" value="InterPro"/>
</dbReference>
<evidence type="ECO:0000256" key="5">
    <source>
        <dbReference type="ARBA" id="ARBA00023211"/>
    </source>
</evidence>
<keyword evidence="10" id="KW-1185">Reference proteome</keyword>
<dbReference type="GO" id="GO:0016301">
    <property type="term" value="F:kinase activity"/>
    <property type="evidence" value="ECO:0007669"/>
    <property type="project" value="UniProtKB-KW"/>
</dbReference>
<dbReference type="InterPro" id="IPR022830">
    <property type="entry name" value="Indigdn_synthA-like"/>
</dbReference>
<name>A0A8H7ZKR0_9ASCO</name>
<evidence type="ECO:0000313" key="10">
    <source>
        <dbReference type="Proteomes" id="UP000669133"/>
    </source>
</evidence>
<dbReference type="HAMAP" id="MF_01876">
    <property type="entry name" value="PsiMP_glycosidase"/>
    <property type="match status" value="1"/>
</dbReference>
<keyword evidence="5" id="KW-0464">Manganese</keyword>
<gene>
    <name evidence="9" type="ORF">I9W82_001374</name>
</gene>
<accession>A0A8H7ZKR0</accession>
<dbReference type="GO" id="GO:0005737">
    <property type="term" value="C:cytoplasm"/>
    <property type="evidence" value="ECO:0007669"/>
    <property type="project" value="TreeGrafter"/>
</dbReference>
<keyword evidence="6" id="KW-0456">Lyase</keyword>
<evidence type="ECO:0000256" key="7">
    <source>
        <dbReference type="ARBA" id="ARBA00023295"/>
    </source>
</evidence>
<protein>
    <recommendedName>
        <fullName evidence="8">Carbohydrate kinase PfkB domain-containing protein</fullName>
    </recommendedName>
</protein>
<comment type="caution">
    <text evidence="9">The sequence shown here is derived from an EMBL/GenBank/DDBJ whole genome shotgun (WGS) entry which is preliminary data.</text>
</comment>
<dbReference type="PANTHER" id="PTHR42909:SF1">
    <property type="entry name" value="CARBOHYDRATE KINASE PFKB DOMAIN-CONTAINING PROTEIN"/>
    <property type="match status" value="1"/>
</dbReference>
<dbReference type="GO" id="GO:0046872">
    <property type="term" value="F:metal ion binding"/>
    <property type="evidence" value="ECO:0007669"/>
    <property type="project" value="UniProtKB-KW"/>
</dbReference>
<dbReference type="InterPro" id="IPR011611">
    <property type="entry name" value="PfkB_dom"/>
</dbReference>
<dbReference type="Gene3D" id="3.40.1190.20">
    <property type="match status" value="1"/>
</dbReference>
<dbReference type="EMBL" id="JAEOAQ010000001">
    <property type="protein sequence ID" value="KAG5422279.1"/>
    <property type="molecule type" value="Genomic_DNA"/>
</dbReference>
<dbReference type="Pfam" id="PF04227">
    <property type="entry name" value="Indigoidine_A"/>
    <property type="match status" value="1"/>
</dbReference>
<dbReference type="Gene3D" id="3.40.1790.10">
    <property type="entry name" value="Indigoidine synthase domain"/>
    <property type="match status" value="1"/>
</dbReference>